<evidence type="ECO:0000256" key="7">
    <source>
        <dbReference type="ARBA" id="ARBA00047780"/>
    </source>
</evidence>
<dbReference type="PANTHER" id="PTHR46243:SF1">
    <property type="entry name" value="BIS(5'-ADENOSYL)-TRIPHOSPHATASE"/>
    <property type="match status" value="1"/>
</dbReference>
<reference evidence="16" key="2">
    <citation type="journal article" date="2020" name="Front. Microbiol.">
        <title>Phenotypic and Genetic Characterization of the Cheese Ripening Yeast Geotrichum candidum.</title>
        <authorList>
            <person name="Perkins V."/>
            <person name="Vignola S."/>
            <person name="Lessard M.H."/>
            <person name="Plante P.L."/>
            <person name="Corbeil J."/>
            <person name="Dugat-Bony E."/>
            <person name="Frenette M."/>
            <person name="Labrie S."/>
        </authorList>
    </citation>
    <scope>NUCLEOTIDE SEQUENCE</scope>
    <source>
        <strain evidence="16">LMA-70</strain>
    </source>
</reference>
<feature type="binding site" evidence="9">
    <location>
        <position position="28"/>
    </location>
    <ligand>
        <name>substrate</name>
    </ligand>
</feature>
<feature type="active site" description="Tele-AMP-histidine intermediate" evidence="8">
    <location>
        <position position="97"/>
    </location>
</feature>
<organism evidence="15 17">
    <name type="scientific">Geotrichum candidum</name>
    <name type="common">Oospora lactis</name>
    <name type="synonym">Dipodascus geotrichum</name>
    <dbReference type="NCBI Taxonomy" id="1173061"/>
    <lineage>
        <taxon>Eukaryota</taxon>
        <taxon>Fungi</taxon>
        <taxon>Dikarya</taxon>
        <taxon>Ascomycota</taxon>
        <taxon>Saccharomycotina</taxon>
        <taxon>Dipodascomycetes</taxon>
        <taxon>Dipodascales</taxon>
        <taxon>Dipodascaceae</taxon>
        <taxon>Geotrichum</taxon>
    </lineage>
</organism>
<dbReference type="GO" id="GO:0000166">
    <property type="term" value="F:nucleotide binding"/>
    <property type="evidence" value="ECO:0007669"/>
    <property type="project" value="UniProtKB-KW"/>
</dbReference>
<feature type="region of interest" description="Disordered" evidence="13">
    <location>
        <begin position="136"/>
        <end position="162"/>
    </location>
</feature>
<evidence type="ECO:0000256" key="8">
    <source>
        <dbReference type="PIRSR" id="PIRSR639383-1"/>
    </source>
</evidence>
<evidence type="ECO:0000256" key="10">
    <source>
        <dbReference type="PIRSR" id="PIRSR639383-3"/>
    </source>
</evidence>
<feature type="domain" description="HIT" evidence="14">
    <location>
        <begin position="1"/>
        <end position="110"/>
    </location>
</feature>
<evidence type="ECO:0000256" key="11">
    <source>
        <dbReference type="PROSITE-ProRule" id="PRU00464"/>
    </source>
</evidence>
<evidence type="ECO:0000256" key="4">
    <source>
        <dbReference type="ARBA" id="ARBA00022741"/>
    </source>
</evidence>
<feature type="binding site" evidence="9">
    <location>
        <begin position="90"/>
        <end position="93"/>
    </location>
    <ligand>
        <name>substrate</name>
    </ligand>
</feature>
<reference evidence="15 17" key="1">
    <citation type="submission" date="2014-03" db="EMBL/GenBank/DDBJ databases">
        <authorList>
            <person name="Casaregola S."/>
        </authorList>
    </citation>
    <scope>NUCLEOTIDE SEQUENCE [LARGE SCALE GENOMIC DNA]</scope>
    <source>
        <strain evidence="15 17">CLIB 918</strain>
    </source>
</reference>
<feature type="short sequence motif" description="Histidine triad motif" evidence="11">
    <location>
        <begin position="95"/>
        <end position="99"/>
    </location>
</feature>
<dbReference type="Gene3D" id="3.30.428.10">
    <property type="entry name" value="HIT-like"/>
    <property type="match status" value="1"/>
</dbReference>
<keyword evidence="4 12" id="KW-0547">Nucleotide-binding</keyword>
<proteinExistence type="predicted"/>
<name>A0A0J9XDC7_GEOCN</name>
<evidence type="ECO:0000256" key="13">
    <source>
        <dbReference type="SAM" id="MobiDB-lite"/>
    </source>
</evidence>
<evidence type="ECO:0000313" key="16">
    <source>
        <dbReference type="EMBL" id="KAF5096230.1"/>
    </source>
</evidence>
<dbReference type="GO" id="GO:0047710">
    <property type="term" value="F:bis(5'-adenosyl)-triphosphatase activity"/>
    <property type="evidence" value="ECO:0007669"/>
    <property type="project" value="UniProtKB-UniRule"/>
</dbReference>
<dbReference type="CDD" id="cd01275">
    <property type="entry name" value="FHIT"/>
    <property type="match status" value="1"/>
</dbReference>
<sequence length="172" mass="19398">MSRVIKFGPFTVTRQVFLRTAYTYGLVNLKPILPGHVLVCPLRAISRVSEFTPAEAQDFYATVQRVAGVIESHYHADALNISIQDGPLAGQTVPHVHCHIIPRKLHDLANVDDVYGRLNSVDNDLQKSFEILKQANRDDTRFQNPDVGRSGPRSMEEMEREAKELAQLFETN</sequence>
<dbReference type="InterPro" id="IPR051884">
    <property type="entry name" value="Bis(5'-adenosyl)-TPase_reg"/>
</dbReference>
<dbReference type="InterPro" id="IPR036265">
    <property type="entry name" value="HIT-like_sf"/>
</dbReference>
<dbReference type="OrthoDB" id="680339at2759"/>
<evidence type="ECO:0000259" key="14">
    <source>
        <dbReference type="PROSITE" id="PS51084"/>
    </source>
</evidence>
<dbReference type="PROSITE" id="PS51084">
    <property type="entry name" value="HIT_2"/>
    <property type="match status" value="1"/>
</dbReference>
<dbReference type="FunFam" id="3.30.428.10:FF:000011">
    <property type="entry name" value="Fragile histidine triad"/>
    <property type="match status" value="1"/>
</dbReference>
<dbReference type="EC" id="3.6.1.29" evidence="2 12"/>
<dbReference type="PANTHER" id="PTHR46243">
    <property type="entry name" value="BIS(5'-ADENOSYL)-TRIPHOSPHATASE"/>
    <property type="match status" value="1"/>
</dbReference>
<dbReference type="STRING" id="1173061.A0A0J9XDC7"/>
<evidence type="ECO:0000256" key="2">
    <source>
        <dbReference type="ARBA" id="ARBA00012377"/>
    </source>
</evidence>
<evidence type="ECO:0000256" key="6">
    <source>
        <dbReference type="ARBA" id="ARBA00025241"/>
    </source>
</evidence>
<comment type="catalytic activity">
    <reaction evidence="7 12">
        <text>P(1),P(3)-bis(5'-adenosyl) triphosphate + H2O = AMP + ADP + 2 H(+)</text>
        <dbReference type="Rhea" id="RHEA:13893"/>
        <dbReference type="ChEBI" id="CHEBI:15377"/>
        <dbReference type="ChEBI" id="CHEBI:15378"/>
        <dbReference type="ChEBI" id="CHEBI:58529"/>
        <dbReference type="ChEBI" id="CHEBI:456215"/>
        <dbReference type="ChEBI" id="CHEBI:456216"/>
        <dbReference type="EC" id="3.6.1.29"/>
    </reaction>
</comment>
<comment type="caution">
    <text evidence="15">The sequence shown here is derived from an EMBL/GenBank/DDBJ whole genome shotgun (WGS) entry which is preliminary data.</text>
</comment>
<dbReference type="Pfam" id="PF01230">
    <property type="entry name" value="HIT"/>
    <property type="match status" value="1"/>
</dbReference>
<dbReference type="Proteomes" id="UP000242525">
    <property type="component" value="Unassembled WGS sequence"/>
</dbReference>
<dbReference type="EMBL" id="CCBN010000010">
    <property type="protein sequence ID" value="CDO55250.1"/>
    <property type="molecule type" value="Genomic_DNA"/>
</dbReference>
<evidence type="ECO:0000256" key="1">
    <source>
        <dbReference type="ARBA" id="ARBA00001936"/>
    </source>
</evidence>
<evidence type="ECO:0000256" key="12">
    <source>
        <dbReference type="RuleBase" id="RU366076"/>
    </source>
</evidence>
<accession>A0A0J9XDC7</accession>
<protein>
    <recommendedName>
        <fullName evidence="3 12">Bis(5'-adenosyl)-triphosphatase</fullName>
        <ecNumber evidence="2 12">3.6.1.29</ecNumber>
    </recommendedName>
</protein>
<dbReference type="SUPFAM" id="SSF54197">
    <property type="entry name" value="HIT-like"/>
    <property type="match status" value="1"/>
</dbReference>
<evidence type="ECO:0000256" key="3">
    <source>
        <dbReference type="ARBA" id="ARBA00014605"/>
    </source>
</evidence>
<dbReference type="InterPro" id="IPR039383">
    <property type="entry name" value="FHIT"/>
</dbReference>
<evidence type="ECO:0000313" key="17">
    <source>
        <dbReference type="Proteomes" id="UP000242525"/>
    </source>
</evidence>
<reference evidence="16" key="3">
    <citation type="submission" date="2020-01" db="EMBL/GenBank/DDBJ databases">
        <authorList>
            <person name="Perkins V."/>
            <person name="Lessard M.-H."/>
            <person name="Dugat-Bony E."/>
            <person name="Frenette M."/>
            <person name="Labrie S."/>
        </authorList>
    </citation>
    <scope>NUCLEOTIDE SEQUENCE</scope>
    <source>
        <strain evidence="16">LMA-70</strain>
    </source>
</reference>
<evidence type="ECO:0000256" key="5">
    <source>
        <dbReference type="ARBA" id="ARBA00022801"/>
    </source>
</evidence>
<dbReference type="InterPro" id="IPR011146">
    <property type="entry name" value="HIT-like"/>
</dbReference>
<comment type="function">
    <text evidence="6">Cleaves A-5'-PPP-5'A to yield AMP and ADP. Can cleave all dinucleoside polyphosphates, provided the phosphate chain contains at least 3 phosphates and that 1 of the 2 bases composing the nucleotide is a purine. Is most effective on dinucleoside triphosphates. Negatively regulates intracellular dinucleoside polyphosphate levels, which elevate following heat shock.</text>
</comment>
<evidence type="ECO:0000256" key="9">
    <source>
        <dbReference type="PIRSR" id="PIRSR639383-2"/>
    </source>
</evidence>
<dbReference type="EMBL" id="QQZK01000122">
    <property type="protein sequence ID" value="KAF5096230.1"/>
    <property type="molecule type" value="Genomic_DNA"/>
</dbReference>
<keyword evidence="17" id="KW-1185">Reference proteome</keyword>
<dbReference type="Proteomes" id="UP000750522">
    <property type="component" value="Unassembled WGS sequence"/>
</dbReference>
<feature type="site" description="Important for induction of apoptosis" evidence="10">
    <location>
        <position position="115"/>
    </location>
</feature>
<feature type="binding site" evidence="9">
    <location>
        <position position="84"/>
    </location>
    <ligand>
        <name>substrate</name>
    </ligand>
</feature>
<evidence type="ECO:0000313" key="15">
    <source>
        <dbReference type="EMBL" id="CDO55250.1"/>
    </source>
</evidence>
<comment type="cofactor">
    <cofactor evidence="1 12">
        <name>Mn(2+)</name>
        <dbReference type="ChEBI" id="CHEBI:29035"/>
    </cofactor>
</comment>
<feature type="binding site" evidence="9">
    <location>
        <position position="99"/>
    </location>
    <ligand>
        <name>substrate</name>
    </ligand>
</feature>
<gene>
    <name evidence="15" type="ORF">BN980_GECA10s02232g</name>
    <name evidence="16" type="ORF">DV451_004341</name>
</gene>
<dbReference type="AlphaFoldDB" id="A0A0J9XDC7"/>
<keyword evidence="5 12" id="KW-0378">Hydrolase</keyword>